<sequence>MEVEWIQKFYGEVNKIGKYFSTPKRSIFLLETFGCPTGTNVPSTVCDTRWTSYADVTSAGFGSCSYLVDGLEALGSIGNFDLDSRNGAKAICEMTVTYEFVFCLTVSL</sequence>
<name>A0A1D1V8G5_RAMVA</name>
<proteinExistence type="predicted"/>
<reference evidence="1 2" key="1">
    <citation type="journal article" date="2016" name="Nat. Commun.">
        <title>Extremotolerant tardigrade genome and improved radiotolerance of human cultured cells by tardigrade-unique protein.</title>
        <authorList>
            <person name="Hashimoto T."/>
            <person name="Horikawa D.D."/>
            <person name="Saito Y."/>
            <person name="Kuwahara H."/>
            <person name="Kozuka-Hata H."/>
            <person name="Shin-I T."/>
            <person name="Minakuchi Y."/>
            <person name="Ohishi K."/>
            <person name="Motoyama A."/>
            <person name="Aizu T."/>
            <person name="Enomoto A."/>
            <person name="Kondo K."/>
            <person name="Tanaka S."/>
            <person name="Hara Y."/>
            <person name="Koshikawa S."/>
            <person name="Sagara H."/>
            <person name="Miura T."/>
            <person name="Yokobori S."/>
            <person name="Miyagawa K."/>
            <person name="Suzuki Y."/>
            <person name="Kubo T."/>
            <person name="Oyama M."/>
            <person name="Kohara Y."/>
            <person name="Fujiyama A."/>
            <person name="Arakawa K."/>
            <person name="Katayama T."/>
            <person name="Toyoda A."/>
            <person name="Kunieda T."/>
        </authorList>
    </citation>
    <scope>NUCLEOTIDE SEQUENCE [LARGE SCALE GENOMIC DNA]</scope>
    <source>
        <strain evidence="1 2">YOKOZUNA-1</strain>
    </source>
</reference>
<keyword evidence="2" id="KW-1185">Reference proteome</keyword>
<gene>
    <name evidence="1" type="primary">RvY_08434-1</name>
    <name evidence="1" type="synonym">RvY_08434.1</name>
    <name evidence="1" type="ORF">RvY_08434</name>
</gene>
<comment type="caution">
    <text evidence="1">The sequence shown here is derived from an EMBL/GenBank/DDBJ whole genome shotgun (WGS) entry which is preliminary data.</text>
</comment>
<protein>
    <submittedName>
        <fullName evidence="1">Uncharacterized protein</fullName>
    </submittedName>
</protein>
<evidence type="ECO:0000313" key="2">
    <source>
        <dbReference type="Proteomes" id="UP000186922"/>
    </source>
</evidence>
<dbReference type="EMBL" id="BDGG01000004">
    <property type="protein sequence ID" value="GAU97075.1"/>
    <property type="molecule type" value="Genomic_DNA"/>
</dbReference>
<dbReference type="AlphaFoldDB" id="A0A1D1V8G5"/>
<accession>A0A1D1V8G5</accession>
<dbReference type="Proteomes" id="UP000186922">
    <property type="component" value="Unassembled WGS sequence"/>
</dbReference>
<organism evidence="1 2">
    <name type="scientific">Ramazzottius varieornatus</name>
    <name type="common">Water bear</name>
    <name type="synonym">Tardigrade</name>
    <dbReference type="NCBI Taxonomy" id="947166"/>
    <lineage>
        <taxon>Eukaryota</taxon>
        <taxon>Metazoa</taxon>
        <taxon>Ecdysozoa</taxon>
        <taxon>Tardigrada</taxon>
        <taxon>Eutardigrada</taxon>
        <taxon>Parachela</taxon>
        <taxon>Hypsibioidea</taxon>
        <taxon>Ramazzottiidae</taxon>
        <taxon>Ramazzottius</taxon>
    </lineage>
</organism>
<evidence type="ECO:0000313" key="1">
    <source>
        <dbReference type="EMBL" id="GAU97075.1"/>
    </source>
</evidence>